<dbReference type="EMBL" id="FOEF01000004">
    <property type="protein sequence ID" value="SEP20767.1"/>
    <property type="molecule type" value="Genomic_DNA"/>
</dbReference>
<dbReference type="SUPFAM" id="SSF52540">
    <property type="entry name" value="P-loop containing nucleoside triphosphate hydrolases"/>
    <property type="match status" value="1"/>
</dbReference>
<dbReference type="RefSeq" id="WP_091616977.1">
    <property type="nucleotide sequence ID" value="NZ_FOEF01000004.1"/>
</dbReference>
<reference evidence="1 2" key="1">
    <citation type="submission" date="2016-10" db="EMBL/GenBank/DDBJ databases">
        <authorList>
            <person name="de Groot N.N."/>
        </authorList>
    </citation>
    <scope>NUCLEOTIDE SEQUENCE [LARGE SCALE GENOMIC DNA]</scope>
    <source>
        <strain evidence="1 2">DSM 44993</strain>
    </source>
</reference>
<name>A0A1H8VZS6_9PSEU</name>
<dbReference type="STRING" id="394193.SAMN04489732_104418"/>
<organism evidence="1 2">
    <name type="scientific">Amycolatopsis saalfeldensis</name>
    <dbReference type="NCBI Taxonomy" id="394193"/>
    <lineage>
        <taxon>Bacteria</taxon>
        <taxon>Bacillati</taxon>
        <taxon>Actinomycetota</taxon>
        <taxon>Actinomycetes</taxon>
        <taxon>Pseudonocardiales</taxon>
        <taxon>Pseudonocardiaceae</taxon>
        <taxon>Amycolatopsis</taxon>
    </lineage>
</organism>
<sequence>MQVRADRVSLTGAHGILLPPTSLTAEDGCLTIVHGEPGVGITALGLALAGRVKPTTGTVTTDVDGHLRDLVAVVDAREVSEPDEALTLRVVAGEELALAHRPAGKEDVARWLAAHDAAPFANSRFENLEPALRTRLLAALAAERRGIRVLVLDTPDRHTSDVESWAAVAREHAERGLAVVVLAATTPVSALPYPPALIGSADQPEPVRLLVSTEGEDEA</sequence>
<evidence type="ECO:0000313" key="1">
    <source>
        <dbReference type="EMBL" id="SEP20767.1"/>
    </source>
</evidence>
<accession>A0A1H8VZS6</accession>
<dbReference type="Proteomes" id="UP000198582">
    <property type="component" value="Unassembled WGS sequence"/>
</dbReference>
<evidence type="ECO:0000313" key="2">
    <source>
        <dbReference type="Proteomes" id="UP000198582"/>
    </source>
</evidence>
<dbReference type="Gene3D" id="3.40.50.300">
    <property type="entry name" value="P-loop containing nucleotide triphosphate hydrolases"/>
    <property type="match status" value="1"/>
</dbReference>
<evidence type="ECO:0008006" key="3">
    <source>
        <dbReference type="Google" id="ProtNLM"/>
    </source>
</evidence>
<dbReference type="InterPro" id="IPR027417">
    <property type="entry name" value="P-loop_NTPase"/>
</dbReference>
<gene>
    <name evidence="1" type="ORF">SAMN04489732_104418</name>
</gene>
<protein>
    <recommendedName>
        <fullName evidence="3">AAA+ ATPase domain-containing protein</fullName>
    </recommendedName>
</protein>
<dbReference type="AlphaFoldDB" id="A0A1H8VZS6"/>
<keyword evidence="2" id="KW-1185">Reference proteome</keyword>
<dbReference type="OrthoDB" id="3775353at2"/>
<proteinExistence type="predicted"/>